<dbReference type="SUPFAM" id="SSF52402">
    <property type="entry name" value="Adenine nucleotide alpha hydrolases-like"/>
    <property type="match status" value="1"/>
</dbReference>
<evidence type="ECO:0000313" key="4">
    <source>
        <dbReference type="Proteomes" id="UP000183700"/>
    </source>
</evidence>
<dbReference type="STRING" id="319970.RV00_GL002282"/>
<feature type="domain" description="UspA" evidence="2">
    <location>
        <begin position="89"/>
        <end position="225"/>
    </location>
</feature>
<dbReference type="Proteomes" id="UP000183700">
    <property type="component" value="Unassembled WGS sequence"/>
</dbReference>
<evidence type="ECO:0000313" key="3">
    <source>
        <dbReference type="EMBL" id="OJG36138.1"/>
    </source>
</evidence>
<dbReference type="InterPro" id="IPR006015">
    <property type="entry name" value="Universal_stress_UspA"/>
</dbReference>
<gene>
    <name evidence="3" type="ORF">RV00_GL002282</name>
</gene>
<dbReference type="EMBL" id="JXKM01000004">
    <property type="protein sequence ID" value="OJG36138.1"/>
    <property type="molecule type" value="Genomic_DNA"/>
</dbReference>
<reference evidence="3 4" key="1">
    <citation type="submission" date="2014-12" db="EMBL/GenBank/DDBJ databases">
        <title>Draft genome sequences of 29 type strains of Enterococci.</title>
        <authorList>
            <person name="Zhong Z."/>
            <person name="Sun Z."/>
            <person name="Liu W."/>
            <person name="Zhang W."/>
            <person name="Zhang H."/>
        </authorList>
    </citation>
    <scope>NUCLEOTIDE SEQUENCE [LARGE SCALE GENOMIC DNA]</scope>
    <source>
        <strain evidence="3 4">DSM 22802</strain>
    </source>
</reference>
<accession>A0A1L8SW04</accession>
<dbReference type="PANTHER" id="PTHR46268">
    <property type="entry name" value="STRESS RESPONSE PROTEIN NHAX"/>
    <property type="match status" value="1"/>
</dbReference>
<dbReference type="PRINTS" id="PR01438">
    <property type="entry name" value="UNVRSLSTRESS"/>
</dbReference>
<dbReference type="InterPro" id="IPR014729">
    <property type="entry name" value="Rossmann-like_a/b/a_fold"/>
</dbReference>
<name>A0A1L8SW04_9ENTE</name>
<dbReference type="Pfam" id="PF00582">
    <property type="entry name" value="Usp"/>
    <property type="match status" value="1"/>
</dbReference>
<comment type="similarity">
    <text evidence="1">Belongs to the universal stress protein A family.</text>
</comment>
<keyword evidence="4" id="KW-1185">Reference proteome</keyword>
<dbReference type="PANTHER" id="PTHR46268:SF6">
    <property type="entry name" value="UNIVERSAL STRESS PROTEIN UP12"/>
    <property type="match status" value="1"/>
</dbReference>
<evidence type="ECO:0000256" key="1">
    <source>
        <dbReference type="ARBA" id="ARBA00008791"/>
    </source>
</evidence>
<organism evidence="3 4">
    <name type="scientific">Enterococcus devriesei</name>
    <dbReference type="NCBI Taxonomy" id="319970"/>
    <lineage>
        <taxon>Bacteria</taxon>
        <taxon>Bacillati</taxon>
        <taxon>Bacillota</taxon>
        <taxon>Bacilli</taxon>
        <taxon>Lactobacillales</taxon>
        <taxon>Enterococcaceae</taxon>
        <taxon>Enterococcus</taxon>
    </lineage>
</organism>
<dbReference type="CDD" id="cd00293">
    <property type="entry name" value="USP-like"/>
    <property type="match status" value="1"/>
</dbReference>
<proteinExistence type="inferred from homology"/>
<evidence type="ECO:0000259" key="2">
    <source>
        <dbReference type="Pfam" id="PF00582"/>
    </source>
</evidence>
<protein>
    <recommendedName>
        <fullName evidence="2">UspA domain-containing protein</fullName>
    </recommendedName>
</protein>
<comment type="caution">
    <text evidence="3">The sequence shown here is derived from an EMBL/GenBank/DDBJ whole genome shotgun (WGS) entry which is preliminary data.</text>
</comment>
<dbReference type="Gene3D" id="3.40.50.620">
    <property type="entry name" value="HUPs"/>
    <property type="match status" value="1"/>
</dbReference>
<sequence length="225" mass="25010">MLKKQFLKSPKIERNLVKYDYEEDLSQSFLASRMTSIPFKCLGPQGTFFICLLIKGQTSVWKALYNFCTNEPFYGYNGVKGGLIMKEAYKNILVAVDSSDQARRAFQEAIEVTRRNEAHLHILIVADTNRLGAEPYAVDHIMKNVNKAANAVVESLEELLPPDITHTSVIDEGNPKATIVAYAEQEKIDLIIMGATGTGTFSRLLLGSTTAYVVNNAPCNVMVVR</sequence>
<dbReference type="AlphaFoldDB" id="A0A1L8SW04"/>
<dbReference type="InterPro" id="IPR006016">
    <property type="entry name" value="UspA"/>
</dbReference>